<name>A0A1E1J6N2_LEIGU</name>
<sequence length="73" mass="8314">MTAAASITVVLTLHISLDVAEETKCRSLLVVVMDLEPDVLQPHFPSFYFMRKAHPLFFFSFSMFGNKRAKMFG</sequence>
<feature type="chain" id="PRO_5009113894" description="Secreted protein" evidence="1">
    <location>
        <begin position="21"/>
        <end position="73"/>
    </location>
</feature>
<keyword evidence="1" id="KW-0732">Signal</keyword>
<dbReference type="EMBL" id="CALQ01001772">
    <property type="protein sequence ID" value="CCM19262.1"/>
    <property type="molecule type" value="Genomic_DNA"/>
</dbReference>
<reference evidence="2" key="1">
    <citation type="submission" date="2012-08" db="EMBL/GenBank/DDBJ databases">
        <title>Comparative genomics of metastatic and non-metastatic Leishmania guyanensis provides insights into polygenic factors involved in Leishmania RNA virus infection.</title>
        <authorList>
            <person name="Smith D."/>
            <person name="Hertz-Fowler C."/>
            <person name="Martin R."/>
            <person name="Dickens N."/>
            <person name="Fasel N."/>
            <person name="Falquet L."/>
            <person name="Beverley S."/>
            <person name="Zangger H."/>
            <person name="Calderon-Copete S."/>
            <person name="Mottram J."/>
            <person name="Xenarios I."/>
        </authorList>
    </citation>
    <scope>NUCLEOTIDE SEQUENCE</scope>
    <source>
        <strain evidence="2">MHOM/BR/75/M4147/SSU:IR2SAT-LUC</strain>
    </source>
</reference>
<evidence type="ECO:0000256" key="1">
    <source>
        <dbReference type="SAM" id="SignalP"/>
    </source>
</evidence>
<protein>
    <recommendedName>
        <fullName evidence="3">Secreted protein</fullName>
    </recommendedName>
</protein>
<evidence type="ECO:0008006" key="3">
    <source>
        <dbReference type="Google" id="ProtNLM"/>
    </source>
</evidence>
<feature type="signal peptide" evidence="1">
    <location>
        <begin position="1"/>
        <end position="20"/>
    </location>
</feature>
<accession>A0A1E1J6N2</accession>
<dbReference type="AlphaFoldDB" id="A0A1E1J6N2"/>
<proteinExistence type="predicted"/>
<gene>
    <name evidence="2" type="primary">LgM4147LRVhigh.34.02200.00190</name>
    <name evidence="2" type="ORF">BN36_3467470</name>
</gene>
<evidence type="ECO:0000313" key="2">
    <source>
        <dbReference type="EMBL" id="CCM19262.1"/>
    </source>
</evidence>
<organism evidence="2">
    <name type="scientific">Leishmania guyanensis</name>
    <dbReference type="NCBI Taxonomy" id="5670"/>
    <lineage>
        <taxon>Eukaryota</taxon>
        <taxon>Discoba</taxon>
        <taxon>Euglenozoa</taxon>
        <taxon>Kinetoplastea</taxon>
        <taxon>Metakinetoplastina</taxon>
        <taxon>Trypanosomatida</taxon>
        <taxon>Trypanosomatidae</taxon>
        <taxon>Leishmaniinae</taxon>
        <taxon>Leishmania</taxon>
        <taxon>Leishmania guyanensis species complex</taxon>
    </lineage>
</organism>